<evidence type="ECO:0000313" key="4">
    <source>
        <dbReference type="Proteomes" id="UP001596116"/>
    </source>
</evidence>
<protein>
    <submittedName>
        <fullName evidence="3">DNA-packaging protein</fullName>
    </submittedName>
</protein>
<organism evidence="3 4">
    <name type="scientific">Hyphococcus aureus</name>
    <dbReference type="NCBI Taxonomy" id="2666033"/>
    <lineage>
        <taxon>Bacteria</taxon>
        <taxon>Pseudomonadati</taxon>
        <taxon>Pseudomonadota</taxon>
        <taxon>Alphaproteobacteria</taxon>
        <taxon>Parvularculales</taxon>
        <taxon>Parvularculaceae</taxon>
        <taxon>Hyphococcus</taxon>
    </lineage>
</organism>
<keyword evidence="4" id="KW-1185">Reference proteome</keyword>
<evidence type="ECO:0000313" key="3">
    <source>
        <dbReference type="EMBL" id="MFC6036011.1"/>
    </source>
</evidence>
<accession>A0ABW1KY42</accession>
<name>A0ABW1KY42_9PROT</name>
<proteinExistence type="predicted"/>
<dbReference type="InterPro" id="IPR027417">
    <property type="entry name" value="P-loop_NTPase"/>
</dbReference>
<dbReference type="RefSeq" id="WP_379882763.1">
    <property type="nucleotide sequence ID" value="NZ_JBHPON010000002.1"/>
</dbReference>
<sequence>MKEYHRAHYDKDWDANALDHQKEPDGDWTTWLLLGGRGAGKTRAGAEWVRQIANDNKGGAIALVAETYADAREVMIEGPSGIRAVSPSGEVPQYEASRRRLVWPDGAVAYAFSAEDPDGIRGYQFTNAWSDEFAKWRYAEETWSNLQLALRLGEKPRQIVTTTPRPMALLKRLIASPTTETVRASTYDNRAHLSEAFFTEIAALYEGTALGRQELMGEIVDDVAGALWTWNLIEASRISAAPPLDRIVVAVDPPATGGENADECGIVIAGVAYCGDVKTAFVLADWSAAGLSPQQWASRTAAAYHEFSADRIVVEVNQGGDMAKAVIAQVDSQAPVRGVHATRGKKLRAEPVAALYEQGRVRHVGAFSKLEDQMTTFTGEGSKSPDRLDALVWAITDLMLSKPAPKPGVRKLN</sequence>
<dbReference type="Pfam" id="PF03237">
    <property type="entry name" value="Terminase_6N"/>
    <property type="match status" value="1"/>
</dbReference>
<feature type="domain" description="Terminase large subunit gp17-like C-terminal" evidence="2">
    <location>
        <begin position="250"/>
        <end position="396"/>
    </location>
</feature>
<keyword evidence="1" id="KW-1188">Viral release from host cell</keyword>
<dbReference type="EMBL" id="JBHPON010000002">
    <property type="protein sequence ID" value="MFC6036011.1"/>
    <property type="molecule type" value="Genomic_DNA"/>
</dbReference>
<evidence type="ECO:0000256" key="1">
    <source>
        <dbReference type="ARBA" id="ARBA00022612"/>
    </source>
</evidence>
<evidence type="ECO:0000259" key="2">
    <source>
        <dbReference type="Pfam" id="PF17289"/>
    </source>
</evidence>
<dbReference type="Proteomes" id="UP001596116">
    <property type="component" value="Unassembled WGS sequence"/>
</dbReference>
<dbReference type="InterPro" id="IPR035421">
    <property type="entry name" value="Terminase_6C"/>
</dbReference>
<dbReference type="Gene3D" id="3.40.50.300">
    <property type="entry name" value="P-loop containing nucleotide triphosphate hydrolases"/>
    <property type="match status" value="1"/>
</dbReference>
<dbReference type="Gene3D" id="3.30.420.240">
    <property type="match status" value="1"/>
</dbReference>
<reference evidence="3 4" key="1">
    <citation type="submission" date="2024-09" db="EMBL/GenBank/DDBJ databases">
        <authorList>
            <person name="Zhang Z.-H."/>
        </authorList>
    </citation>
    <scope>NUCLEOTIDE SEQUENCE [LARGE SCALE GENOMIC DNA]</scope>
    <source>
        <strain evidence="3 4">HHTR114</strain>
    </source>
</reference>
<comment type="caution">
    <text evidence="3">The sequence shown here is derived from an EMBL/GenBank/DDBJ whole genome shotgun (WGS) entry which is preliminary data.</text>
</comment>
<gene>
    <name evidence="3" type="ORF">ACFMB1_10680</name>
</gene>
<dbReference type="Pfam" id="PF17289">
    <property type="entry name" value="Terminase_6C"/>
    <property type="match status" value="1"/>
</dbReference>